<dbReference type="Pfam" id="PF00501">
    <property type="entry name" value="AMP-binding"/>
    <property type="match status" value="1"/>
</dbReference>
<comment type="caution">
    <text evidence="4">The sequence shown here is derived from an EMBL/GenBank/DDBJ whole genome shotgun (WGS) entry which is preliminary data.</text>
</comment>
<feature type="domain" description="Carrier" evidence="3">
    <location>
        <begin position="534"/>
        <end position="619"/>
    </location>
</feature>
<dbReference type="Gene3D" id="1.10.1200.10">
    <property type="entry name" value="ACP-like"/>
    <property type="match status" value="1"/>
</dbReference>
<dbReference type="Pfam" id="PF23562">
    <property type="entry name" value="AMP-binding_C_3"/>
    <property type="match status" value="1"/>
</dbReference>
<dbReference type="Pfam" id="PF07993">
    <property type="entry name" value="NAD_binding_4"/>
    <property type="match status" value="1"/>
</dbReference>
<keyword evidence="1" id="KW-0596">Phosphopantetheine</keyword>
<keyword evidence="2" id="KW-0597">Phosphoprotein</keyword>
<evidence type="ECO:0000256" key="2">
    <source>
        <dbReference type="ARBA" id="ARBA00022553"/>
    </source>
</evidence>
<reference evidence="4 5" key="1">
    <citation type="submission" date="2024-02" db="EMBL/GenBank/DDBJ databases">
        <title>De novo assembly and annotation of 12 fungi associated with fruit tree decline syndrome in Ontario, Canada.</title>
        <authorList>
            <person name="Sulman M."/>
            <person name="Ellouze W."/>
            <person name="Ilyukhin E."/>
        </authorList>
    </citation>
    <scope>NUCLEOTIDE SEQUENCE [LARGE SCALE GENOMIC DNA]</scope>
    <source>
        <strain evidence="4 5">M169</strain>
    </source>
</reference>
<proteinExistence type="predicted"/>
<name>A0ABR1NLU1_DIAER</name>
<organism evidence="4 5">
    <name type="scientific">Diaporthe eres</name>
    <name type="common">Phomopsis oblonga</name>
    <dbReference type="NCBI Taxonomy" id="83184"/>
    <lineage>
        <taxon>Eukaryota</taxon>
        <taxon>Fungi</taxon>
        <taxon>Dikarya</taxon>
        <taxon>Ascomycota</taxon>
        <taxon>Pezizomycotina</taxon>
        <taxon>Sordariomycetes</taxon>
        <taxon>Sordariomycetidae</taxon>
        <taxon>Diaporthales</taxon>
        <taxon>Diaporthaceae</taxon>
        <taxon>Diaporthe</taxon>
        <taxon>Diaporthe eres species complex</taxon>
    </lineage>
</organism>
<keyword evidence="5" id="KW-1185">Reference proteome</keyword>
<dbReference type="Gene3D" id="3.40.50.720">
    <property type="entry name" value="NAD(P)-binding Rossmann-like Domain"/>
    <property type="match status" value="1"/>
</dbReference>
<evidence type="ECO:0000313" key="4">
    <source>
        <dbReference type="EMBL" id="KAK7706077.1"/>
    </source>
</evidence>
<dbReference type="InterPro" id="IPR036736">
    <property type="entry name" value="ACP-like_sf"/>
</dbReference>
<dbReference type="InterPro" id="IPR051414">
    <property type="entry name" value="Adenylate-forming_Reductase"/>
</dbReference>
<accession>A0ABR1NLU1</accession>
<dbReference type="InterPro" id="IPR000873">
    <property type="entry name" value="AMP-dep_synth/lig_dom"/>
</dbReference>
<dbReference type="PANTHER" id="PTHR43439">
    <property type="entry name" value="PHENYLACETATE-COENZYME A LIGASE"/>
    <property type="match status" value="1"/>
</dbReference>
<dbReference type="EMBL" id="JAKNSF020000226">
    <property type="protein sequence ID" value="KAK7706077.1"/>
    <property type="molecule type" value="Genomic_DNA"/>
</dbReference>
<dbReference type="InterPro" id="IPR013120">
    <property type="entry name" value="FAR_NAD-bd"/>
</dbReference>
<dbReference type="PROSITE" id="PS50075">
    <property type="entry name" value="CARRIER"/>
    <property type="match status" value="1"/>
</dbReference>
<dbReference type="SUPFAM" id="SSF56801">
    <property type="entry name" value="Acetyl-CoA synthetase-like"/>
    <property type="match status" value="1"/>
</dbReference>
<dbReference type="SUPFAM" id="SSF51735">
    <property type="entry name" value="NAD(P)-binding Rossmann-fold domains"/>
    <property type="match status" value="1"/>
</dbReference>
<dbReference type="Proteomes" id="UP001430848">
    <property type="component" value="Unassembled WGS sequence"/>
</dbReference>
<dbReference type="InterPro" id="IPR042099">
    <property type="entry name" value="ANL_N_sf"/>
</dbReference>
<evidence type="ECO:0000313" key="5">
    <source>
        <dbReference type="Proteomes" id="UP001430848"/>
    </source>
</evidence>
<dbReference type="InterPro" id="IPR009081">
    <property type="entry name" value="PP-bd_ACP"/>
</dbReference>
<dbReference type="PANTHER" id="PTHR43439:SF2">
    <property type="entry name" value="ENZYME, PUTATIVE (JCVI)-RELATED"/>
    <property type="match status" value="1"/>
</dbReference>
<dbReference type="SUPFAM" id="SSF47336">
    <property type="entry name" value="ACP-like"/>
    <property type="match status" value="1"/>
</dbReference>
<sequence>MSRSTKISTLNMTLVDCIRNSQSTRSTPCVLITSPEAVTEQIFLGDLENASNRAAMFLEQQLPKDSTTFFYMGPSDMRYFVWVLAAMKTERCASVMFPSPGNTVPANQRLFKTVGAKTMIYAPEAEQALAPLLEASRGEVKSVKTPSYSELMSREPATIVHALSKPFEEIKDVPVLGLHTSGTSGHPKPIYWTHGSIAAMASHSDSYGVYPESFKDRGSTSLLQDVFAPGEVVMMPFPLYHLTIQYQMGGISPVFFSILYGNTHVMPVTGTKMTPENITGMLRSSKSTTAWLAPSLLEDMLDYPPGLDTLGTMKHVVFGGGPNSTHWNEFNFIDVGHKMEEVEPGLFELVYPNTELTRRCQLHFHSYPELSEYRTKDLFSPVPGKDGWWTYRGRTDNWVIMSNALKMDPTDIESTVGSHPDVRGVLVAGDRRYRLCLLVELKGDAVPATDAEREDALAKLWPSIEEANKSSSKFGRIPRGLVFFAAREKPFLRASKGTIQRRLTIEDHADEINELYAKAEHGLLTSGLPRLERLDRESLAGLLQYLYADVLELDDGIGMDDDLLAAGIDSFGIMAVASRLKAALRQYGVAEASLSVVSVKALYSASTIRSLAKSLASALSTSDQDLTSDSGLGDDRSDILAFIQKYKAAVQQLFENAPAAGKADAKKQGESTYGEGQTVLLTGSTGSLGSYLLDALLARPDTKKVICLNRGSDSRERQAKSLESRRLPPLLQDPKNKDRLLFLQADLSNDTLGLSPSDYALVARETTVIVHNAYPVNFLLSLAQFEPHLRGLLNLMKLALGAGAGASLLFVSSISTAMSATGRRQRVPEAVLDTATQADDLLQQGYARSKYVCEHMLEAFAAGLAAAAAAARLPTAPPEAAAAAPSVGVLRVGQICGPRFGRGPWNKWEWFPSLVMSSRFLGAAPDGIGQEINWVPVDELACIVAELIAYVHLPCVDGKPQKEQSSPLQVFNVVNPKVSSWKDVLPALQTEVPETIPVRQWVERLEQSVDKSTYVLDRNPGAKLVAFYQGALVGDGRAEPLYEVGHLVKASCTAARLGPVTQADLKRWMEVWL</sequence>
<evidence type="ECO:0000256" key="1">
    <source>
        <dbReference type="ARBA" id="ARBA00022450"/>
    </source>
</evidence>
<gene>
    <name evidence="4" type="ORF">SLS63_014035</name>
</gene>
<dbReference type="Gene3D" id="3.40.50.12780">
    <property type="entry name" value="N-terminal domain of ligase-like"/>
    <property type="match status" value="1"/>
</dbReference>
<dbReference type="InterPro" id="IPR036291">
    <property type="entry name" value="NAD(P)-bd_dom_sf"/>
</dbReference>
<protein>
    <submittedName>
        <fullName evidence="4">NRPS-like protein biosynthetic cluster</fullName>
    </submittedName>
</protein>
<evidence type="ECO:0000259" key="3">
    <source>
        <dbReference type="PROSITE" id="PS50075"/>
    </source>
</evidence>